<dbReference type="GO" id="GO:0016020">
    <property type="term" value="C:membrane"/>
    <property type="evidence" value="ECO:0007669"/>
    <property type="project" value="UniProtKB-SubCell"/>
</dbReference>
<organism evidence="6 7">
    <name type="scientific">Acrocarpospora pleiomorpha</name>
    <dbReference type="NCBI Taxonomy" id="90975"/>
    <lineage>
        <taxon>Bacteria</taxon>
        <taxon>Bacillati</taxon>
        <taxon>Actinomycetota</taxon>
        <taxon>Actinomycetes</taxon>
        <taxon>Streptosporangiales</taxon>
        <taxon>Streptosporangiaceae</taxon>
        <taxon>Acrocarpospora</taxon>
    </lineage>
</organism>
<comment type="caution">
    <text evidence="6">The sequence shown here is derived from an EMBL/GenBank/DDBJ whole genome shotgun (WGS) entry which is preliminary data.</text>
</comment>
<dbReference type="InterPro" id="IPR051788">
    <property type="entry name" value="MFS_Transporter"/>
</dbReference>
<dbReference type="PANTHER" id="PTHR23514">
    <property type="entry name" value="BYPASS OF STOP CODON PROTEIN 6"/>
    <property type="match status" value="1"/>
</dbReference>
<dbReference type="Proteomes" id="UP000377595">
    <property type="component" value="Unassembled WGS sequence"/>
</dbReference>
<feature type="transmembrane region" description="Helical" evidence="5">
    <location>
        <begin position="15"/>
        <end position="36"/>
    </location>
</feature>
<keyword evidence="3 5" id="KW-1133">Transmembrane helix</keyword>
<dbReference type="RefSeq" id="WP_155344174.1">
    <property type="nucleotide sequence ID" value="NZ_BAAAHM010000018.1"/>
</dbReference>
<evidence type="ECO:0000256" key="1">
    <source>
        <dbReference type="ARBA" id="ARBA00004141"/>
    </source>
</evidence>
<comment type="subcellular location">
    <subcellularLocation>
        <location evidence="1">Membrane</location>
        <topology evidence="1">Multi-pass membrane protein</topology>
    </subcellularLocation>
</comment>
<evidence type="ECO:0000313" key="7">
    <source>
        <dbReference type="Proteomes" id="UP000377595"/>
    </source>
</evidence>
<evidence type="ECO:0000256" key="5">
    <source>
        <dbReference type="SAM" id="Phobius"/>
    </source>
</evidence>
<feature type="transmembrane region" description="Helical" evidence="5">
    <location>
        <begin position="48"/>
        <end position="72"/>
    </location>
</feature>
<dbReference type="SUPFAM" id="SSF103473">
    <property type="entry name" value="MFS general substrate transporter"/>
    <property type="match status" value="1"/>
</dbReference>
<gene>
    <name evidence="6" type="ORF">Aple_019470</name>
</gene>
<dbReference type="EMBL" id="BLAF01000010">
    <property type="protein sequence ID" value="GES19051.1"/>
    <property type="molecule type" value="Genomic_DNA"/>
</dbReference>
<dbReference type="AlphaFoldDB" id="A0A5M3XHC5"/>
<evidence type="ECO:0000256" key="4">
    <source>
        <dbReference type="ARBA" id="ARBA00023136"/>
    </source>
</evidence>
<evidence type="ECO:0000256" key="3">
    <source>
        <dbReference type="ARBA" id="ARBA00022989"/>
    </source>
</evidence>
<keyword evidence="4 5" id="KW-0472">Membrane</keyword>
<reference evidence="6 7" key="1">
    <citation type="submission" date="2019-10" db="EMBL/GenBank/DDBJ databases">
        <title>Whole genome shotgun sequence of Acrocarpospora pleiomorpha NBRC 16267.</title>
        <authorList>
            <person name="Ichikawa N."/>
            <person name="Kimura A."/>
            <person name="Kitahashi Y."/>
            <person name="Komaki H."/>
            <person name="Oguchi A."/>
        </authorList>
    </citation>
    <scope>NUCLEOTIDE SEQUENCE [LARGE SCALE GENOMIC DNA]</scope>
    <source>
        <strain evidence="6 7">NBRC 16267</strain>
    </source>
</reference>
<dbReference type="Gene3D" id="1.20.1250.20">
    <property type="entry name" value="MFS general substrate transporter like domains"/>
    <property type="match status" value="1"/>
</dbReference>
<keyword evidence="2 5" id="KW-0812">Transmembrane</keyword>
<evidence type="ECO:0008006" key="8">
    <source>
        <dbReference type="Google" id="ProtNLM"/>
    </source>
</evidence>
<name>A0A5M3XHC5_9ACTN</name>
<keyword evidence="7" id="KW-1185">Reference proteome</keyword>
<dbReference type="PANTHER" id="PTHR23514:SF13">
    <property type="entry name" value="INNER MEMBRANE PROTEIN YBJJ"/>
    <property type="match status" value="1"/>
</dbReference>
<proteinExistence type="predicted"/>
<sequence>MPATVSIRLGAATRATYVVFAGCGFQLASWVARIPQLRDHLDLRPAQLGWVLLFIFGPNLPVALTGALLWGVGTAFGYPVGMSAGADDPRHATARVTVISTVGKLAAFTGPPMIGLLGDHVTVLRALLVVAALQGVALLIAGATKPLAGER</sequence>
<feature type="transmembrane region" description="Helical" evidence="5">
    <location>
        <begin position="123"/>
        <end position="143"/>
    </location>
</feature>
<dbReference type="InterPro" id="IPR036259">
    <property type="entry name" value="MFS_trans_sf"/>
</dbReference>
<evidence type="ECO:0000313" key="6">
    <source>
        <dbReference type="EMBL" id="GES19051.1"/>
    </source>
</evidence>
<evidence type="ECO:0000256" key="2">
    <source>
        <dbReference type="ARBA" id="ARBA00022692"/>
    </source>
</evidence>
<accession>A0A5M3XHC5</accession>
<dbReference type="OrthoDB" id="9809599at2"/>
<protein>
    <recommendedName>
        <fullName evidence="8">Major facilitator superfamily (MFS) profile domain-containing protein</fullName>
    </recommendedName>
</protein>